<evidence type="ECO:0000313" key="3">
    <source>
        <dbReference type="Proteomes" id="UP001472677"/>
    </source>
</evidence>
<gene>
    <name evidence="2" type="ORF">V6N12_069447</name>
</gene>
<comment type="caution">
    <text evidence="2">The sequence shown here is derived from an EMBL/GenBank/DDBJ whole genome shotgun (WGS) entry which is preliminary data.</text>
</comment>
<sequence length="96" mass="10711">MAAEVTNLIGEMKFYEEELVDVGEQEVDLMGNMEGTKRWVDRKQNSVAGSETRAEERIVGPGKEVTIVDKGKATTSTGSRYRSPKRTLQGKIRFST</sequence>
<keyword evidence="3" id="KW-1185">Reference proteome</keyword>
<dbReference type="Proteomes" id="UP001472677">
    <property type="component" value="Unassembled WGS sequence"/>
</dbReference>
<organism evidence="2 3">
    <name type="scientific">Hibiscus sabdariffa</name>
    <name type="common">roselle</name>
    <dbReference type="NCBI Taxonomy" id="183260"/>
    <lineage>
        <taxon>Eukaryota</taxon>
        <taxon>Viridiplantae</taxon>
        <taxon>Streptophyta</taxon>
        <taxon>Embryophyta</taxon>
        <taxon>Tracheophyta</taxon>
        <taxon>Spermatophyta</taxon>
        <taxon>Magnoliopsida</taxon>
        <taxon>eudicotyledons</taxon>
        <taxon>Gunneridae</taxon>
        <taxon>Pentapetalae</taxon>
        <taxon>rosids</taxon>
        <taxon>malvids</taxon>
        <taxon>Malvales</taxon>
        <taxon>Malvaceae</taxon>
        <taxon>Malvoideae</taxon>
        <taxon>Hibiscus</taxon>
    </lineage>
</organism>
<accession>A0ABR2FDY0</accession>
<dbReference type="EMBL" id="JBBPBM010000006">
    <property type="protein sequence ID" value="KAK8579115.1"/>
    <property type="molecule type" value="Genomic_DNA"/>
</dbReference>
<protein>
    <submittedName>
        <fullName evidence="2">Uncharacterized protein</fullName>
    </submittedName>
</protein>
<proteinExistence type="predicted"/>
<reference evidence="2 3" key="1">
    <citation type="journal article" date="2024" name="G3 (Bethesda)">
        <title>Genome assembly of Hibiscus sabdariffa L. provides insights into metabolisms of medicinal natural products.</title>
        <authorList>
            <person name="Kim T."/>
        </authorList>
    </citation>
    <scope>NUCLEOTIDE SEQUENCE [LARGE SCALE GENOMIC DNA]</scope>
    <source>
        <strain evidence="2">TK-2024</strain>
        <tissue evidence="2">Old leaves</tissue>
    </source>
</reference>
<evidence type="ECO:0000313" key="2">
    <source>
        <dbReference type="EMBL" id="KAK8579115.1"/>
    </source>
</evidence>
<evidence type="ECO:0000256" key="1">
    <source>
        <dbReference type="SAM" id="MobiDB-lite"/>
    </source>
</evidence>
<name>A0ABR2FDY0_9ROSI</name>
<feature type="region of interest" description="Disordered" evidence="1">
    <location>
        <begin position="72"/>
        <end position="96"/>
    </location>
</feature>